<protein>
    <submittedName>
        <fullName evidence="2">Uncharacterized protein</fullName>
    </submittedName>
</protein>
<reference evidence="2" key="1">
    <citation type="submission" date="2020-10" db="EMBL/GenBank/DDBJ databases">
        <authorList>
            <person name="Gilroy R."/>
        </authorList>
    </citation>
    <scope>NUCLEOTIDE SEQUENCE</scope>
    <source>
        <strain evidence="2">10037</strain>
    </source>
</reference>
<sequence length="209" mass="23070">MKNYFKTLKSKRSFPFRFIAVSLALVVCLFGLLSVHCPAWAQEVRDVSRGKTGPMYMGSVSVGTYGWLACPFIGPYFGPTALSVFTSHGVYFPKARVYTGISLELINFNYGLGYASHTKYYFKSNKIAKPFIGVEVGGFSEFSALADHRPAAYIDGQRAYFYAVPSVGIANCFQKVVFEVSIRTLIIPDITVEKSSWQSGIGVVLGLTF</sequence>
<gene>
    <name evidence="2" type="ORF">IAB93_03785</name>
</gene>
<dbReference type="AlphaFoldDB" id="A0A9D9I4X8"/>
<keyword evidence="1" id="KW-0812">Transmembrane</keyword>
<keyword evidence="1" id="KW-1133">Transmembrane helix</keyword>
<proteinExistence type="predicted"/>
<evidence type="ECO:0000313" key="2">
    <source>
        <dbReference type="EMBL" id="MBO8465101.1"/>
    </source>
</evidence>
<accession>A0A9D9I4X8</accession>
<evidence type="ECO:0000256" key="1">
    <source>
        <dbReference type="SAM" id="Phobius"/>
    </source>
</evidence>
<dbReference type="Proteomes" id="UP000823597">
    <property type="component" value="Unassembled WGS sequence"/>
</dbReference>
<name>A0A9D9I4X8_9BACT</name>
<organism evidence="2 3">
    <name type="scientific">Candidatus Merdivivens pullistercoris</name>
    <dbReference type="NCBI Taxonomy" id="2840873"/>
    <lineage>
        <taxon>Bacteria</taxon>
        <taxon>Pseudomonadati</taxon>
        <taxon>Bacteroidota</taxon>
        <taxon>Bacteroidia</taxon>
        <taxon>Bacteroidales</taxon>
        <taxon>Muribaculaceae</taxon>
        <taxon>Muribaculaceae incertae sedis</taxon>
        <taxon>Candidatus Merdivivens</taxon>
    </lineage>
</organism>
<dbReference type="EMBL" id="JADIME010000038">
    <property type="protein sequence ID" value="MBO8465101.1"/>
    <property type="molecule type" value="Genomic_DNA"/>
</dbReference>
<feature type="transmembrane region" description="Helical" evidence="1">
    <location>
        <begin position="65"/>
        <end position="86"/>
    </location>
</feature>
<reference evidence="2" key="2">
    <citation type="journal article" date="2021" name="PeerJ">
        <title>Extensive microbial diversity within the chicken gut microbiome revealed by metagenomics and culture.</title>
        <authorList>
            <person name="Gilroy R."/>
            <person name="Ravi A."/>
            <person name="Getino M."/>
            <person name="Pursley I."/>
            <person name="Horton D.L."/>
            <person name="Alikhan N.F."/>
            <person name="Baker D."/>
            <person name="Gharbi K."/>
            <person name="Hall N."/>
            <person name="Watson M."/>
            <person name="Adriaenssens E.M."/>
            <person name="Foster-Nyarko E."/>
            <person name="Jarju S."/>
            <person name="Secka A."/>
            <person name="Antonio M."/>
            <person name="Oren A."/>
            <person name="Chaudhuri R.R."/>
            <person name="La Ragione R."/>
            <person name="Hildebrand F."/>
            <person name="Pallen M.J."/>
        </authorList>
    </citation>
    <scope>NUCLEOTIDE SEQUENCE</scope>
    <source>
        <strain evidence="2">10037</strain>
    </source>
</reference>
<keyword evidence="1" id="KW-0472">Membrane</keyword>
<comment type="caution">
    <text evidence="2">The sequence shown here is derived from an EMBL/GenBank/DDBJ whole genome shotgun (WGS) entry which is preliminary data.</text>
</comment>
<evidence type="ECO:0000313" key="3">
    <source>
        <dbReference type="Proteomes" id="UP000823597"/>
    </source>
</evidence>